<dbReference type="PANTHER" id="PTHR42928:SF5">
    <property type="entry name" value="BLR1237 PROTEIN"/>
    <property type="match status" value="1"/>
</dbReference>
<comment type="similarity">
    <text evidence="1">Belongs to the UPF0065 (bug) family.</text>
</comment>
<protein>
    <submittedName>
        <fullName evidence="3">Tripartite tricarboxylate transporter substrate binding protein</fullName>
    </submittedName>
</protein>
<dbReference type="InterPro" id="IPR005064">
    <property type="entry name" value="BUG"/>
</dbReference>
<dbReference type="PANTHER" id="PTHR42928">
    <property type="entry name" value="TRICARBOXYLATE-BINDING PROTEIN"/>
    <property type="match status" value="1"/>
</dbReference>
<dbReference type="SUPFAM" id="SSF53850">
    <property type="entry name" value="Periplasmic binding protein-like II"/>
    <property type="match status" value="1"/>
</dbReference>
<organism evidence="3 4">
    <name type="scientific">Falsiroseomonas bella</name>
    <dbReference type="NCBI Taxonomy" id="2184016"/>
    <lineage>
        <taxon>Bacteria</taxon>
        <taxon>Pseudomonadati</taxon>
        <taxon>Pseudomonadota</taxon>
        <taxon>Alphaproteobacteria</taxon>
        <taxon>Acetobacterales</taxon>
        <taxon>Roseomonadaceae</taxon>
        <taxon>Falsiroseomonas</taxon>
    </lineage>
</organism>
<comment type="caution">
    <text evidence="3">The sequence shown here is derived from an EMBL/GenBank/DDBJ whole genome shotgun (WGS) entry which is preliminary data.</text>
</comment>
<dbReference type="Gene3D" id="3.40.190.10">
    <property type="entry name" value="Periplasmic binding protein-like II"/>
    <property type="match status" value="1"/>
</dbReference>
<sequence length="332" mass="35372">MLQHPGRNAMIRSTRRAALTLLALPAIARAQGAWPERGVTMIVPFPPGGATDMIGRMVAEGLAPRLGRPVVVDNRPGAAANIGVAALARAVPDGYTFGVVSLTTMGINPWLYKDRLPFDPDRDFMPLTNGAITPNVLVVNPRKIPATNLAELVAWLRANPGRANYGAGAAGTAIHVAMEMFLAASGTRATHVAYRGSAPMMTDLIAGQVDLAVDGAAVAWPHVQAGSIRAIATTGAQRAFFAPELPTLHEMFPDTIIDPWHGFALPAGAPAPVAERLSREIQAVLRDPSIDQRMRQAVMLPAPMQPAEFAAFIQAERRRYGPVIERAGIRAD</sequence>
<evidence type="ECO:0000313" key="3">
    <source>
        <dbReference type="EMBL" id="PWS37989.1"/>
    </source>
</evidence>
<evidence type="ECO:0000313" key="4">
    <source>
        <dbReference type="Proteomes" id="UP000245765"/>
    </source>
</evidence>
<dbReference type="AlphaFoldDB" id="A0A317FJ59"/>
<evidence type="ECO:0000256" key="2">
    <source>
        <dbReference type="SAM" id="SignalP"/>
    </source>
</evidence>
<dbReference type="Gene3D" id="3.40.190.150">
    <property type="entry name" value="Bordetella uptake gene, domain 1"/>
    <property type="match status" value="1"/>
</dbReference>
<proteinExistence type="inferred from homology"/>
<dbReference type="EMBL" id="QGNA01000001">
    <property type="protein sequence ID" value="PWS37989.1"/>
    <property type="molecule type" value="Genomic_DNA"/>
</dbReference>
<keyword evidence="2" id="KW-0732">Signal</keyword>
<dbReference type="Proteomes" id="UP000245765">
    <property type="component" value="Unassembled WGS sequence"/>
</dbReference>
<dbReference type="CDD" id="cd07012">
    <property type="entry name" value="PBP2_Bug_TTT"/>
    <property type="match status" value="1"/>
</dbReference>
<accession>A0A317FJ59</accession>
<name>A0A317FJ59_9PROT</name>
<dbReference type="PIRSF" id="PIRSF017082">
    <property type="entry name" value="YflP"/>
    <property type="match status" value="1"/>
</dbReference>
<keyword evidence="4" id="KW-1185">Reference proteome</keyword>
<feature type="signal peptide" evidence="2">
    <location>
        <begin position="1"/>
        <end position="30"/>
    </location>
</feature>
<feature type="chain" id="PRO_5016436425" evidence="2">
    <location>
        <begin position="31"/>
        <end position="332"/>
    </location>
</feature>
<reference evidence="4" key="1">
    <citation type="submission" date="2018-05" db="EMBL/GenBank/DDBJ databases">
        <authorList>
            <person name="Du Z."/>
            <person name="Wang X."/>
        </authorList>
    </citation>
    <scope>NUCLEOTIDE SEQUENCE [LARGE SCALE GENOMIC DNA]</scope>
    <source>
        <strain evidence="4">CQN31</strain>
    </source>
</reference>
<gene>
    <name evidence="3" type="ORF">DFH01_01365</name>
</gene>
<dbReference type="InterPro" id="IPR042100">
    <property type="entry name" value="Bug_dom1"/>
</dbReference>
<dbReference type="Pfam" id="PF03401">
    <property type="entry name" value="TctC"/>
    <property type="match status" value="1"/>
</dbReference>
<evidence type="ECO:0000256" key="1">
    <source>
        <dbReference type="ARBA" id="ARBA00006987"/>
    </source>
</evidence>